<keyword evidence="3 9" id="KW-0808">Transferase</keyword>
<protein>
    <submittedName>
        <fullName evidence="9">Undecaprenyl-phosphate alpha-N-acetylglucosaminyl 1-phosphate transferase</fullName>
    </submittedName>
</protein>
<dbReference type="Pfam" id="PF00953">
    <property type="entry name" value="Glycos_transf_4"/>
    <property type="match status" value="1"/>
</dbReference>
<feature type="transmembrane region" description="Helical" evidence="8">
    <location>
        <begin position="101"/>
        <end position="118"/>
    </location>
</feature>
<keyword evidence="4 8" id="KW-0812">Transmembrane</keyword>
<keyword evidence="7" id="KW-0479">Metal-binding</keyword>
<evidence type="ECO:0000256" key="7">
    <source>
        <dbReference type="PIRSR" id="PIRSR600715-1"/>
    </source>
</evidence>
<name>A0A161YVI7_9BACI</name>
<dbReference type="GO" id="GO:0009103">
    <property type="term" value="P:lipopolysaccharide biosynthetic process"/>
    <property type="evidence" value="ECO:0007669"/>
    <property type="project" value="TreeGrafter"/>
</dbReference>
<comment type="subcellular location">
    <subcellularLocation>
        <location evidence="1">Cell membrane</location>
        <topology evidence="1">Multi-pass membrane protein</topology>
    </subcellularLocation>
</comment>
<evidence type="ECO:0000256" key="6">
    <source>
        <dbReference type="ARBA" id="ARBA00023136"/>
    </source>
</evidence>
<evidence type="ECO:0000256" key="2">
    <source>
        <dbReference type="ARBA" id="ARBA00022475"/>
    </source>
</evidence>
<dbReference type="Proteomes" id="UP000076476">
    <property type="component" value="Unassembled WGS sequence"/>
</dbReference>
<dbReference type="RefSeq" id="WP_063386306.1">
    <property type="nucleotide sequence ID" value="NZ_LWBR01000001.1"/>
</dbReference>
<evidence type="ECO:0000313" key="10">
    <source>
        <dbReference type="Proteomes" id="UP000076476"/>
    </source>
</evidence>
<organism evidence="9 10">
    <name type="scientific">Aeribacillus pallidus</name>
    <dbReference type="NCBI Taxonomy" id="33936"/>
    <lineage>
        <taxon>Bacteria</taxon>
        <taxon>Bacillati</taxon>
        <taxon>Bacillota</taxon>
        <taxon>Bacilli</taxon>
        <taxon>Bacillales</taxon>
        <taxon>Bacillaceae</taxon>
        <taxon>Aeribacillus</taxon>
    </lineage>
</organism>
<proteinExistence type="predicted"/>
<dbReference type="GO" id="GO:0016780">
    <property type="term" value="F:phosphotransferase activity, for other substituted phosphate groups"/>
    <property type="evidence" value="ECO:0007669"/>
    <property type="project" value="InterPro"/>
</dbReference>
<feature type="transmembrane region" description="Helical" evidence="8">
    <location>
        <begin position="46"/>
        <end position="66"/>
    </location>
</feature>
<keyword evidence="7" id="KW-0460">Magnesium</keyword>
<dbReference type="InterPro" id="IPR000715">
    <property type="entry name" value="Glycosyl_transferase_4"/>
</dbReference>
<feature type="transmembrane region" description="Helical" evidence="8">
    <location>
        <begin position="184"/>
        <end position="203"/>
    </location>
</feature>
<feature type="binding site" evidence="7">
    <location>
        <position position="152"/>
    </location>
    <ligand>
        <name>Mg(2+)</name>
        <dbReference type="ChEBI" id="CHEBI:18420"/>
    </ligand>
</feature>
<dbReference type="STRING" id="33936.AZI98_00340"/>
<sequence>MNYSQYIIAFILTFVMAALLTPFVKKLALKINAVDYPEGRKVHTKVMPRLGGLAIFFAVVIGFLYLQPDDPHMLKIILGATIVLITGILDDIFTLTPKQKLCGQLLAAFVVVTSGLLIDKVTLPFVGTVYIEEYLSYPLTILWIVGVTNAINLIDGLDGLAAGVTAIALTSIMIMGFMDGRLVVVALSVILIGSTLGFLVHNFYPAKIFMGDTGAMFLGYSVAVISMLGLFKNVALFSFVIPIIVLAIPLFDTIFAIIRRILNKQSITMADKHHLHYCLVDLGFSHRTSVLIIYLISACFGVSAILFTHATLWASLIIMIVLIIIIQIGAEIVGLIGENQKPFLNMLKKIFSLNKPQKDNS</sequence>
<comment type="cofactor">
    <cofactor evidence="7">
        <name>Mg(2+)</name>
        <dbReference type="ChEBI" id="CHEBI:18420"/>
    </cofactor>
</comment>
<dbReference type="GO" id="GO:0071555">
    <property type="term" value="P:cell wall organization"/>
    <property type="evidence" value="ECO:0007669"/>
    <property type="project" value="TreeGrafter"/>
</dbReference>
<dbReference type="GO" id="GO:0044038">
    <property type="term" value="P:cell wall macromolecule biosynthetic process"/>
    <property type="evidence" value="ECO:0007669"/>
    <property type="project" value="TreeGrafter"/>
</dbReference>
<feature type="binding site" evidence="7">
    <location>
        <position position="212"/>
    </location>
    <ligand>
        <name>Mg(2+)</name>
        <dbReference type="ChEBI" id="CHEBI:18420"/>
    </ligand>
</feature>
<keyword evidence="6 8" id="KW-0472">Membrane</keyword>
<feature type="transmembrane region" description="Helical" evidence="8">
    <location>
        <begin position="215"/>
        <end position="231"/>
    </location>
</feature>
<dbReference type="CDD" id="cd06853">
    <property type="entry name" value="GT_WecA_like"/>
    <property type="match status" value="1"/>
</dbReference>
<reference evidence="9 10" key="1">
    <citation type="submission" date="2016-04" db="EMBL/GenBank/DDBJ databases">
        <title>Draft genome sequence of Aeribacillus pallidus 8m3 from petroleum reservoir.</title>
        <authorList>
            <person name="Poltaraus A.B."/>
            <person name="Nazina T.N."/>
            <person name="Tourova T.P."/>
            <person name="Malakho S.M."/>
            <person name="Korshunova A.V."/>
            <person name="Sokolova D.S."/>
        </authorList>
    </citation>
    <scope>NUCLEOTIDE SEQUENCE [LARGE SCALE GENOMIC DNA]</scope>
    <source>
        <strain evidence="9 10">8m3</strain>
    </source>
</reference>
<keyword evidence="2" id="KW-1003">Cell membrane</keyword>
<keyword evidence="10" id="KW-1185">Reference proteome</keyword>
<evidence type="ECO:0000256" key="3">
    <source>
        <dbReference type="ARBA" id="ARBA00022679"/>
    </source>
</evidence>
<feature type="transmembrane region" description="Helical" evidence="8">
    <location>
        <begin position="134"/>
        <end position="153"/>
    </location>
</feature>
<feature type="transmembrane region" description="Helical" evidence="8">
    <location>
        <begin position="316"/>
        <end position="337"/>
    </location>
</feature>
<evidence type="ECO:0000313" key="9">
    <source>
        <dbReference type="EMBL" id="KZN98025.1"/>
    </source>
</evidence>
<dbReference type="AlphaFoldDB" id="A0A161YVI7"/>
<feature type="transmembrane region" description="Helical" evidence="8">
    <location>
        <begin position="237"/>
        <end position="258"/>
    </location>
</feature>
<evidence type="ECO:0000256" key="5">
    <source>
        <dbReference type="ARBA" id="ARBA00022989"/>
    </source>
</evidence>
<evidence type="ECO:0000256" key="8">
    <source>
        <dbReference type="SAM" id="Phobius"/>
    </source>
</evidence>
<dbReference type="InterPro" id="IPR018480">
    <property type="entry name" value="PNAcMuramoyl-5peptid_Trfase_CS"/>
</dbReference>
<keyword evidence="5 8" id="KW-1133">Transmembrane helix</keyword>
<dbReference type="PROSITE" id="PS01348">
    <property type="entry name" value="MRAY_2"/>
    <property type="match status" value="1"/>
</dbReference>
<gene>
    <name evidence="9" type="ORF">AZI98_00340</name>
</gene>
<dbReference type="GO" id="GO:0005886">
    <property type="term" value="C:plasma membrane"/>
    <property type="evidence" value="ECO:0007669"/>
    <property type="project" value="UniProtKB-SubCell"/>
</dbReference>
<evidence type="ECO:0000256" key="4">
    <source>
        <dbReference type="ARBA" id="ARBA00022692"/>
    </source>
</evidence>
<feature type="transmembrane region" description="Helical" evidence="8">
    <location>
        <begin position="6"/>
        <end position="25"/>
    </location>
</feature>
<accession>A0A161YVI7</accession>
<feature type="transmembrane region" description="Helical" evidence="8">
    <location>
        <begin position="291"/>
        <end position="310"/>
    </location>
</feature>
<dbReference type="PANTHER" id="PTHR22926">
    <property type="entry name" value="PHOSPHO-N-ACETYLMURAMOYL-PENTAPEPTIDE-TRANSFERASE"/>
    <property type="match status" value="1"/>
</dbReference>
<dbReference type="OrthoDB" id="9783652at2"/>
<evidence type="ECO:0000256" key="1">
    <source>
        <dbReference type="ARBA" id="ARBA00004651"/>
    </source>
</evidence>
<dbReference type="EMBL" id="LWBR01000001">
    <property type="protein sequence ID" value="KZN98025.1"/>
    <property type="molecule type" value="Genomic_DNA"/>
</dbReference>
<feature type="transmembrane region" description="Helical" evidence="8">
    <location>
        <begin position="160"/>
        <end position="178"/>
    </location>
</feature>
<dbReference type="GO" id="GO:0046872">
    <property type="term" value="F:metal ion binding"/>
    <property type="evidence" value="ECO:0007669"/>
    <property type="project" value="UniProtKB-KW"/>
</dbReference>
<comment type="caution">
    <text evidence="9">The sequence shown here is derived from an EMBL/GenBank/DDBJ whole genome shotgun (WGS) entry which is preliminary data.</text>
</comment>
<dbReference type="PANTHER" id="PTHR22926:SF3">
    <property type="entry name" value="UNDECAPRENYL-PHOSPHATE ALPHA-N-ACETYLGLUCOSAMINYL 1-PHOSPHATE TRANSFERASE"/>
    <property type="match status" value="1"/>
</dbReference>
<feature type="transmembrane region" description="Helical" evidence="8">
    <location>
        <begin position="72"/>
        <end position="89"/>
    </location>
</feature>